<accession>A0A0F9BWT1</accession>
<reference evidence="1" key="1">
    <citation type="journal article" date="2015" name="Nature">
        <title>Complex archaea that bridge the gap between prokaryotes and eukaryotes.</title>
        <authorList>
            <person name="Spang A."/>
            <person name="Saw J.H."/>
            <person name="Jorgensen S.L."/>
            <person name="Zaremba-Niedzwiedzka K."/>
            <person name="Martijn J."/>
            <person name="Lind A.E."/>
            <person name="van Eijk R."/>
            <person name="Schleper C."/>
            <person name="Guy L."/>
            <person name="Ettema T.J."/>
        </authorList>
    </citation>
    <scope>NUCLEOTIDE SEQUENCE</scope>
</reference>
<dbReference type="EMBL" id="LAZR01035859">
    <property type="protein sequence ID" value="KKL26375.1"/>
    <property type="molecule type" value="Genomic_DNA"/>
</dbReference>
<comment type="caution">
    <text evidence="1">The sequence shown here is derived from an EMBL/GenBank/DDBJ whole genome shotgun (WGS) entry which is preliminary data.</text>
</comment>
<feature type="non-terminal residue" evidence="1">
    <location>
        <position position="269"/>
    </location>
</feature>
<organism evidence="1">
    <name type="scientific">marine sediment metagenome</name>
    <dbReference type="NCBI Taxonomy" id="412755"/>
    <lineage>
        <taxon>unclassified sequences</taxon>
        <taxon>metagenomes</taxon>
        <taxon>ecological metagenomes</taxon>
    </lineage>
</organism>
<gene>
    <name evidence="1" type="ORF">LCGC14_2395900</name>
</gene>
<evidence type="ECO:0000313" key="1">
    <source>
        <dbReference type="EMBL" id="KKL26375.1"/>
    </source>
</evidence>
<protein>
    <submittedName>
        <fullName evidence="1">Uncharacterized protein</fullName>
    </submittedName>
</protein>
<proteinExistence type="predicted"/>
<dbReference type="AlphaFoldDB" id="A0A0F9BWT1"/>
<sequence length="269" mass="31794">MIIDEYNRDFFKLSPDKTLPNWKRWVEIFEEMKVHTRGDVPGVLLSTQRPNEDEKVFTYRKSIYQPITKSSINRSINRLFRIFLNSNFSFKVSDEIEKYLKEKIFEKRAFFEFFHGIVVKRMIEDPNGYLVWLPSGKGLEDQTEKVTVLPEIIDSSKIWFVGEFEDSKGEISEILTWREDMSKQPEEFWSLTEKGYYRHVLQNDKYLVEEIYKHDLGSIPALILGGVIESEGVLESYFNSFLPFGNEAIRQYSDWQAVNVTSAFPFRTE</sequence>
<name>A0A0F9BWT1_9ZZZZ</name>